<feature type="compositionally biased region" description="Basic residues" evidence="1">
    <location>
        <begin position="1"/>
        <end position="13"/>
    </location>
</feature>
<dbReference type="EMBL" id="JH668385">
    <property type="protein sequence ID" value="KAG6450287.1"/>
    <property type="molecule type" value="Genomic_DNA"/>
</dbReference>
<evidence type="ECO:0000256" key="2">
    <source>
        <dbReference type="SAM" id="Phobius"/>
    </source>
</evidence>
<proteinExistence type="predicted"/>
<organism evidence="3 4">
    <name type="scientific">Manduca sexta</name>
    <name type="common">Tobacco hawkmoth</name>
    <name type="synonym">Tobacco hornworm</name>
    <dbReference type="NCBI Taxonomy" id="7130"/>
    <lineage>
        <taxon>Eukaryota</taxon>
        <taxon>Metazoa</taxon>
        <taxon>Ecdysozoa</taxon>
        <taxon>Arthropoda</taxon>
        <taxon>Hexapoda</taxon>
        <taxon>Insecta</taxon>
        <taxon>Pterygota</taxon>
        <taxon>Neoptera</taxon>
        <taxon>Endopterygota</taxon>
        <taxon>Lepidoptera</taxon>
        <taxon>Glossata</taxon>
        <taxon>Ditrysia</taxon>
        <taxon>Bombycoidea</taxon>
        <taxon>Sphingidae</taxon>
        <taxon>Sphinginae</taxon>
        <taxon>Sphingini</taxon>
        <taxon>Manduca</taxon>
    </lineage>
</organism>
<keyword evidence="2" id="KW-1133">Transmembrane helix</keyword>
<dbReference type="OrthoDB" id="7372525at2759"/>
<evidence type="ECO:0000313" key="4">
    <source>
        <dbReference type="Proteomes" id="UP000791440"/>
    </source>
</evidence>
<comment type="caution">
    <text evidence="3">The sequence shown here is derived from an EMBL/GenBank/DDBJ whole genome shotgun (WGS) entry which is preliminary data.</text>
</comment>
<sequence>MDHRRRNRRRNHSRSGVPSHPLQHSKPWSLLSGLYSFMIMSSLLALIYLMLEYHCKTCTTKCDLTNITRNIDDISKNLSMMKDSYYDLEKKIFKFSQELPKIEGQIDILEAIANTVENKDLGWNAKIFTLPTVEISSNNRLDDNACNFTARQIRNGLKPIANQE</sequence>
<keyword evidence="4" id="KW-1185">Reference proteome</keyword>
<name>A0A921Z532_MANSE</name>
<feature type="transmembrane region" description="Helical" evidence="2">
    <location>
        <begin position="28"/>
        <end position="51"/>
    </location>
</feature>
<protein>
    <submittedName>
        <fullName evidence="3">Uncharacterized protein</fullName>
    </submittedName>
</protein>
<evidence type="ECO:0000256" key="1">
    <source>
        <dbReference type="SAM" id="MobiDB-lite"/>
    </source>
</evidence>
<dbReference type="AlphaFoldDB" id="A0A921Z532"/>
<reference evidence="3" key="2">
    <citation type="submission" date="2020-12" db="EMBL/GenBank/DDBJ databases">
        <authorList>
            <person name="Kanost M."/>
        </authorList>
    </citation>
    <scope>NUCLEOTIDE SEQUENCE</scope>
</reference>
<gene>
    <name evidence="3" type="ORF">O3G_MSEX006485</name>
</gene>
<dbReference type="Proteomes" id="UP000791440">
    <property type="component" value="Unassembled WGS sequence"/>
</dbReference>
<keyword evidence="2" id="KW-0812">Transmembrane</keyword>
<reference evidence="3" key="1">
    <citation type="journal article" date="2016" name="Insect Biochem. Mol. Biol.">
        <title>Multifaceted biological insights from a draft genome sequence of the tobacco hornworm moth, Manduca sexta.</title>
        <authorList>
            <person name="Kanost M.R."/>
            <person name="Arrese E.L."/>
            <person name="Cao X."/>
            <person name="Chen Y.R."/>
            <person name="Chellapilla S."/>
            <person name="Goldsmith M.R."/>
            <person name="Grosse-Wilde E."/>
            <person name="Heckel D.G."/>
            <person name="Herndon N."/>
            <person name="Jiang H."/>
            <person name="Papanicolaou A."/>
            <person name="Qu J."/>
            <person name="Soulages J.L."/>
            <person name="Vogel H."/>
            <person name="Walters J."/>
            <person name="Waterhouse R.M."/>
            <person name="Ahn S.J."/>
            <person name="Almeida F.C."/>
            <person name="An C."/>
            <person name="Aqrawi P."/>
            <person name="Bretschneider A."/>
            <person name="Bryant W.B."/>
            <person name="Bucks S."/>
            <person name="Chao H."/>
            <person name="Chevignon G."/>
            <person name="Christen J.M."/>
            <person name="Clarke D.F."/>
            <person name="Dittmer N.T."/>
            <person name="Ferguson L.C.F."/>
            <person name="Garavelou S."/>
            <person name="Gordon K.H.J."/>
            <person name="Gunaratna R.T."/>
            <person name="Han Y."/>
            <person name="Hauser F."/>
            <person name="He Y."/>
            <person name="Heidel-Fischer H."/>
            <person name="Hirsh A."/>
            <person name="Hu Y."/>
            <person name="Jiang H."/>
            <person name="Kalra D."/>
            <person name="Klinner C."/>
            <person name="Konig C."/>
            <person name="Kovar C."/>
            <person name="Kroll A.R."/>
            <person name="Kuwar S.S."/>
            <person name="Lee S.L."/>
            <person name="Lehman R."/>
            <person name="Li K."/>
            <person name="Li Z."/>
            <person name="Liang H."/>
            <person name="Lovelace S."/>
            <person name="Lu Z."/>
            <person name="Mansfield J.H."/>
            <person name="McCulloch K.J."/>
            <person name="Mathew T."/>
            <person name="Morton B."/>
            <person name="Muzny D.M."/>
            <person name="Neunemann D."/>
            <person name="Ongeri F."/>
            <person name="Pauchet Y."/>
            <person name="Pu L.L."/>
            <person name="Pyrousis I."/>
            <person name="Rao X.J."/>
            <person name="Redding A."/>
            <person name="Roesel C."/>
            <person name="Sanchez-Gracia A."/>
            <person name="Schaack S."/>
            <person name="Shukla A."/>
            <person name="Tetreau G."/>
            <person name="Wang Y."/>
            <person name="Xiong G.H."/>
            <person name="Traut W."/>
            <person name="Walsh T.K."/>
            <person name="Worley K.C."/>
            <person name="Wu D."/>
            <person name="Wu W."/>
            <person name="Wu Y.Q."/>
            <person name="Zhang X."/>
            <person name="Zou Z."/>
            <person name="Zucker H."/>
            <person name="Briscoe A.D."/>
            <person name="Burmester T."/>
            <person name="Clem R.J."/>
            <person name="Feyereisen R."/>
            <person name="Grimmelikhuijzen C.J.P."/>
            <person name="Hamodrakas S.J."/>
            <person name="Hansson B.S."/>
            <person name="Huguet E."/>
            <person name="Jermiin L.S."/>
            <person name="Lan Q."/>
            <person name="Lehman H.K."/>
            <person name="Lorenzen M."/>
            <person name="Merzendorfer H."/>
            <person name="Michalopoulos I."/>
            <person name="Morton D.B."/>
            <person name="Muthukrishnan S."/>
            <person name="Oakeshott J.G."/>
            <person name="Palmer W."/>
            <person name="Park Y."/>
            <person name="Passarelli A.L."/>
            <person name="Rozas J."/>
            <person name="Schwartz L.M."/>
            <person name="Smith W."/>
            <person name="Southgate A."/>
            <person name="Vilcinskas A."/>
            <person name="Vogt R."/>
            <person name="Wang P."/>
            <person name="Werren J."/>
            <person name="Yu X.Q."/>
            <person name="Zhou J.J."/>
            <person name="Brown S.J."/>
            <person name="Scherer S.E."/>
            <person name="Richards S."/>
            <person name="Blissard G.W."/>
        </authorList>
    </citation>
    <scope>NUCLEOTIDE SEQUENCE</scope>
</reference>
<accession>A0A921Z532</accession>
<evidence type="ECO:0000313" key="3">
    <source>
        <dbReference type="EMBL" id="KAG6450287.1"/>
    </source>
</evidence>
<keyword evidence="2" id="KW-0472">Membrane</keyword>
<feature type="region of interest" description="Disordered" evidence="1">
    <location>
        <begin position="1"/>
        <end position="23"/>
    </location>
</feature>